<accession>A0AAN5IEC4</accession>
<comment type="caution">
    <text evidence="1">The sequence shown here is derived from an EMBL/GenBank/DDBJ whole genome shotgun (WGS) entry which is preliminary data.</text>
</comment>
<organism evidence="1 2">
    <name type="scientific">Pristionchus mayeri</name>
    <dbReference type="NCBI Taxonomy" id="1317129"/>
    <lineage>
        <taxon>Eukaryota</taxon>
        <taxon>Metazoa</taxon>
        <taxon>Ecdysozoa</taxon>
        <taxon>Nematoda</taxon>
        <taxon>Chromadorea</taxon>
        <taxon>Rhabditida</taxon>
        <taxon>Rhabditina</taxon>
        <taxon>Diplogasteromorpha</taxon>
        <taxon>Diplogasteroidea</taxon>
        <taxon>Neodiplogasteridae</taxon>
        <taxon>Pristionchus</taxon>
    </lineage>
</organism>
<name>A0AAN5IEC4_9BILA</name>
<keyword evidence="2" id="KW-1185">Reference proteome</keyword>
<dbReference type="Proteomes" id="UP001328107">
    <property type="component" value="Unassembled WGS sequence"/>
</dbReference>
<dbReference type="AlphaFoldDB" id="A0AAN5IEC4"/>
<gene>
    <name evidence="1" type="ORF">PMAYCL1PPCAC_33508</name>
</gene>
<protein>
    <submittedName>
        <fullName evidence="1">Uncharacterized protein</fullName>
    </submittedName>
</protein>
<evidence type="ECO:0000313" key="1">
    <source>
        <dbReference type="EMBL" id="GMR63313.1"/>
    </source>
</evidence>
<proteinExistence type="predicted"/>
<reference evidence="2" key="1">
    <citation type="submission" date="2022-10" db="EMBL/GenBank/DDBJ databases">
        <title>Genome assembly of Pristionchus species.</title>
        <authorList>
            <person name="Yoshida K."/>
            <person name="Sommer R.J."/>
        </authorList>
    </citation>
    <scope>NUCLEOTIDE SEQUENCE [LARGE SCALE GENOMIC DNA]</scope>
    <source>
        <strain evidence="2">RS5460</strain>
    </source>
</reference>
<feature type="non-terminal residue" evidence="1">
    <location>
        <position position="102"/>
    </location>
</feature>
<sequence>MSEFLSEKELKAAAEEARKLRKLRQAKLDEARTLISDMKISCTNAMPPPIEPGSVMKGTIDLQTNLFGIQMAEDLIIYKYDVVIGSDTGRKFIEFSKKGRSE</sequence>
<evidence type="ECO:0000313" key="2">
    <source>
        <dbReference type="Proteomes" id="UP001328107"/>
    </source>
</evidence>
<dbReference type="EMBL" id="BTRK01000061">
    <property type="protein sequence ID" value="GMR63313.1"/>
    <property type="molecule type" value="Genomic_DNA"/>
</dbReference>